<organism evidence="1 2">
    <name type="scientific">Streptomyces achmelvichensis</name>
    <dbReference type="NCBI Taxonomy" id="3134111"/>
    <lineage>
        <taxon>Bacteria</taxon>
        <taxon>Bacillati</taxon>
        <taxon>Actinomycetota</taxon>
        <taxon>Actinomycetes</taxon>
        <taxon>Kitasatosporales</taxon>
        <taxon>Streptomycetaceae</taxon>
        <taxon>Streptomyces</taxon>
    </lineage>
</organism>
<dbReference type="EMBL" id="JBBKAJ010000022">
    <property type="protein sequence ID" value="MEJ8636222.1"/>
    <property type="molecule type" value="Genomic_DNA"/>
</dbReference>
<sequence>MPLLLAPHPLTSTATLLTHAARHRGIEVVDSAQGHEARDVHWYGGPLAADRIVRPLRVGLLEPADDWLTTLAPELTHRRIELTTLDRARELDGPLFVKPPSDKSVPAAVYAGGRDLPRSGERIGPQTPVLVSDVVEFAAEYRLFVLDGEVRTGSRYTVFGRLDPAPLTPDAERFGQDVLDACAPTLPSAVVVDIGQLVGGRWAVVEANMAWFAQSYAADPDRVLDVLLRSSGPRRLVTARDAPFLR</sequence>
<accession>A0ACC6PZ24</accession>
<dbReference type="Proteomes" id="UP001377168">
    <property type="component" value="Unassembled WGS sequence"/>
</dbReference>
<protein>
    <submittedName>
        <fullName evidence="1">ATP-grasp domain-containing protein</fullName>
    </submittedName>
</protein>
<reference evidence="1" key="1">
    <citation type="submission" date="2024-03" db="EMBL/GenBank/DDBJ databases">
        <title>Novel Streptomyces species of biotechnological and ecological value are a feature of Machair soil.</title>
        <authorList>
            <person name="Prole J.R."/>
            <person name="Goodfellow M."/>
            <person name="Allenby N."/>
            <person name="Ward A.C."/>
        </authorList>
    </citation>
    <scope>NUCLEOTIDE SEQUENCE</scope>
    <source>
        <strain evidence="1">MS2.AVA.5</strain>
    </source>
</reference>
<evidence type="ECO:0000313" key="2">
    <source>
        <dbReference type="Proteomes" id="UP001377168"/>
    </source>
</evidence>
<gene>
    <name evidence="1" type="ORF">WKI67_22940</name>
</gene>
<comment type="caution">
    <text evidence="1">The sequence shown here is derived from an EMBL/GenBank/DDBJ whole genome shotgun (WGS) entry which is preliminary data.</text>
</comment>
<keyword evidence="2" id="KW-1185">Reference proteome</keyword>
<name>A0ACC6PZ24_9ACTN</name>
<evidence type="ECO:0000313" key="1">
    <source>
        <dbReference type="EMBL" id="MEJ8636222.1"/>
    </source>
</evidence>
<proteinExistence type="predicted"/>